<evidence type="ECO:0000313" key="4">
    <source>
        <dbReference type="EMBL" id="UPV76323.1"/>
    </source>
</evidence>
<dbReference type="PROSITE" id="PS51318">
    <property type="entry name" value="TAT"/>
    <property type="match status" value="1"/>
</dbReference>
<dbReference type="InterPro" id="IPR006311">
    <property type="entry name" value="TAT_signal"/>
</dbReference>
<organism evidence="4 5">
    <name type="scientific">Halorussus limi</name>
    <dbReference type="NCBI Taxonomy" id="2938695"/>
    <lineage>
        <taxon>Archaea</taxon>
        <taxon>Methanobacteriati</taxon>
        <taxon>Methanobacteriota</taxon>
        <taxon>Stenosarchaea group</taxon>
        <taxon>Halobacteria</taxon>
        <taxon>Halobacteriales</taxon>
        <taxon>Haladaptataceae</taxon>
        <taxon>Halorussus</taxon>
    </lineage>
</organism>
<dbReference type="KEGG" id="halx:M0R89_19360"/>
<dbReference type="InterPro" id="IPR052900">
    <property type="entry name" value="Phospholipid_Metab_Enz"/>
</dbReference>
<proteinExistence type="predicted"/>
<dbReference type="Proteomes" id="UP000830729">
    <property type="component" value="Plasmid unnamed1"/>
</dbReference>
<feature type="compositionally biased region" description="Polar residues" evidence="1">
    <location>
        <begin position="587"/>
        <end position="603"/>
    </location>
</feature>
<dbReference type="PANTHER" id="PTHR43606:SF2">
    <property type="entry name" value="ALKALINE PHOSPHATASE FAMILY PROTEIN (AFU_ORTHOLOGUE AFUA_5G03860)"/>
    <property type="match status" value="1"/>
</dbReference>
<gene>
    <name evidence="4" type="ORF">M0R89_19360</name>
</gene>
<keyword evidence="4" id="KW-0614">Plasmid</keyword>
<name>A0A8U0HZV4_9EURY</name>
<dbReference type="InterPro" id="IPR038607">
    <property type="entry name" value="PhoD-like_sf"/>
</dbReference>
<sequence>MSEQSTRRDVLKAASAATLGSALSALAAADAAAPRLVPEPLGGTDSFEIERERATSVFPHSVASGGPTPSGVLLWTRLDREAYSEGTKLGVEVAADEAFDDTVYRGTVPAGRVGPKRDYTATVDLDGELSADSRYFYRFVYDGAASEVGRCRTLPKPDASPDSLSLAVASCNHYLQGYFGAFARVAEEDVDFLVHLGDFIYEEGGDGVGDRSLDLPTGHQKAHGLADFRYLYRQYRSDEFLRRALRNHTMIHTWDDHEIVGDRWWDYDANAPATEKHPRGDDPEFMRRLYVDGIRAYTEYVPVRARYEPSGEELAPDAIRENFELYRSFEFGDLADLFVTDERLYRSTPPGTEGKTVAVPVENAVENPGRTMLGGDQRSWFRSGMADSDARWKLWGNEVLAAAFRFFQDGQITVNADAWDGYRTERERILSGLADAGVENVVALTGDMHSYLAGYLLTSYELTAGGGGGSGDGSGERVGVEFMAPAVSSDNLVASGQLPDEGTDALVAALRAENPHVQWFDSSHWGYAVVDVTREELTYSAYAVDRSTDAADASKELLRRYRVPAGSVEMKRVDGEGGGGSDNDSNATGASDENDSSGGNESQ</sequence>
<dbReference type="Pfam" id="PF09423">
    <property type="entry name" value="PhoD"/>
    <property type="match status" value="1"/>
</dbReference>
<feature type="region of interest" description="Disordered" evidence="1">
    <location>
        <begin position="565"/>
        <end position="603"/>
    </location>
</feature>
<dbReference type="InterPro" id="IPR032093">
    <property type="entry name" value="PhoD_N"/>
</dbReference>
<dbReference type="SUPFAM" id="SSF56300">
    <property type="entry name" value="Metallo-dependent phosphatases"/>
    <property type="match status" value="1"/>
</dbReference>
<dbReference type="InterPro" id="IPR029052">
    <property type="entry name" value="Metallo-depent_PP-like"/>
</dbReference>
<feature type="domain" description="Phospholipase D N-terminal" evidence="3">
    <location>
        <begin position="60"/>
        <end position="153"/>
    </location>
</feature>
<evidence type="ECO:0000313" key="5">
    <source>
        <dbReference type="Proteomes" id="UP000830729"/>
    </source>
</evidence>
<dbReference type="Gene3D" id="3.60.21.70">
    <property type="entry name" value="PhoD-like phosphatase"/>
    <property type="match status" value="1"/>
</dbReference>
<geneLocation type="plasmid" evidence="4 5">
    <name>unnamed1</name>
</geneLocation>
<reference evidence="4 5" key="1">
    <citation type="submission" date="2022-04" db="EMBL/GenBank/DDBJ databases">
        <title>Diverse halophilic archaea isolated from saline environments.</title>
        <authorList>
            <person name="Cui H.-L."/>
        </authorList>
    </citation>
    <scope>NUCLEOTIDE SEQUENCE [LARGE SCALE GENOMIC DNA]</scope>
    <source>
        <strain evidence="4 5">XZYJT49</strain>
        <plasmid evidence="4 5">unnamed1</plasmid>
    </source>
</reference>
<accession>A0A8U0HZV4</accession>
<evidence type="ECO:0000256" key="1">
    <source>
        <dbReference type="SAM" id="MobiDB-lite"/>
    </source>
</evidence>
<dbReference type="AlphaFoldDB" id="A0A8U0HZV4"/>
<dbReference type="CDD" id="cd07389">
    <property type="entry name" value="MPP_PhoD"/>
    <property type="match status" value="1"/>
</dbReference>
<keyword evidence="5" id="KW-1185">Reference proteome</keyword>
<evidence type="ECO:0000259" key="3">
    <source>
        <dbReference type="Pfam" id="PF16655"/>
    </source>
</evidence>
<dbReference type="RefSeq" id="WP_248652356.1">
    <property type="nucleotide sequence ID" value="NZ_CP096660.1"/>
</dbReference>
<dbReference type="Pfam" id="PF16655">
    <property type="entry name" value="PhoD_N"/>
    <property type="match status" value="1"/>
</dbReference>
<dbReference type="PANTHER" id="PTHR43606">
    <property type="entry name" value="PHOSPHATASE, PUTATIVE (AFU_ORTHOLOGUE AFUA_6G08710)-RELATED"/>
    <property type="match status" value="1"/>
</dbReference>
<dbReference type="Gene3D" id="2.60.40.380">
    <property type="entry name" value="Purple acid phosphatase-like, N-terminal"/>
    <property type="match status" value="1"/>
</dbReference>
<dbReference type="EMBL" id="CP096660">
    <property type="protein sequence ID" value="UPV76323.1"/>
    <property type="molecule type" value="Genomic_DNA"/>
</dbReference>
<feature type="domain" description="PhoD-like phosphatase metallophosphatase" evidence="2">
    <location>
        <begin position="166"/>
        <end position="539"/>
    </location>
</feature>
<dbReference type="InterPro" id="IPR018946">
    <property type="entry name" value="PhoD-like_MPP"/>
</dbReference>
<evidence type="ECO:0000259" key="2">
    <source>
        <dbReference type="Pfam" id="PF09423"/>
    </source>
</evidence>
<dbReference type="GeneID" id="72187405"/>
<protein>
    <submittedName>
        <fullName evidence="4">Alkaline phosphatase D family protein</fullName>
    </submittedName>
</protein>